<dbReference type="InterPro" id="IPR014229">
    <property type="entry name" value="Spore_YtfJ"/>
</dbReference>
<dbReference type="PANTHER" id="PTHR39162">
    <property type="entry name" value="GLL3345 PROTEIN"/>
    <property type="match status" value="1"/>
</dbReference>
<sequence length="153" mass="16914">MSNEQPVENLMRSTMENLRDMIDANTVIGEPIETKDGTCIIPVSRLSFGFVSGGSEFMSPRNNPEENSYPFGGGAGSGVSVKPITFLVIKDDMVRMMPIEHDNTYDRIADNIPQVLDMIKNLIKDISSNKNKKSDCCDSIKKDDLSDTCSNND</sequence>
<reference evidence="1 2" key="1">
    <citation type="submission" date="2016-01" db="EMBL/GenBank/DDBJ databases">
        <title>Characterization of the Clostridium difficile lineages that are prevalent in Hong Kong and China.</title>
        <authorList>
            <person name="Kwok J.S.-L."/>
            <person name="Lam W.-Y."/>
            <person name="Ip M."/>
            <person name="Chan T.-F."/>
            <person name="Hawkey P.M."/>
            <person name="Tsui S.K.-W."/>
        </authorList>
    </citation>
    <scope>NUCLEOTIDE SEQUENCE [LARGE SCALE GENOMIC DNA]</scope>
    <source>
        <strain evidence="1 2">300064</strain>
    </source>
</reference>
<dbReference type="AlphaFoldDB" id="A0A2S7F4R6"/>
<gene>
    <name evidence="1" type="ORF">AWN73_20325</name>
</gene>
<dbReference type="Proteomes" id="UP000238081">
    <property type="component" value="Unassembled WGS sequence"/>
</dbReference>
<dbReference type="EMBL" id="LRDH01000178">
    <property type="protein sequence ID" value="PPV11882.1"/>
    <property type="molecule type" value="Genomic_DNA"/>
</dbReference>
<dbReference type="Pfam" id="PF09579">
    <property type="entry name" value="Spore_YtfJ"/>
    <property type="match status" value="1"/>
</dbReference>
<proteinExistence type="predicted"/>
<protein>
    <submittedName>
        <fullName evidence="1">Sporulation protein YtfJ</fullName>
    </submittedName>
</protein>
<evidence type="ECO:0000313" key="1">
    <source>
        <dbReference type="EMBL" id="PPV11882.1"/>
    </source>
</evidence>
<name>A0A2S7F4R6_CLOBU</name>
<comment type="caution">
    <text evidence="1">The sequence shown here is derived from an EMBL/GenBank/DDBJ whole genome shotgun (WGS) entry which is preliminary data.</text>
</comment>
<dbReference type="NCBIfam" id="TIGR02874">
    <property type="entry name" value="spore_ytfJ"/>
    <property type="match status" value="1"/>
</dbReference>
<evidence type="ECO:0000313" key="2">
    <source>
        <dbReference type="Proteomes" id="UP000238081"/>
    </source>
</evidence>
<organism evidence="1 2">
    <name type="scientific">Clostridium butyricum</name>
    <dbReference type="NCBI Taxonomy" id="1492"/>
    <lineage>
        <taxon>Bacteria</taxon>
        <taxon>Bacillati</taxon>
        <taxon>Bacillota</taxon>
        <taxon>Clostridia</taxon>
        <taxon>Eubacteriales</taxon>
        <taxon>Clostridiaceae</taxon>
        <taxon>Clostridium</taxon>
    </lineage>
</organism>
<dbReference type="PANTHER" id="PTHR39162:SF1">
    <property type="entry name" value="SPORULATION PROTEIN YTFJ"/>
    <property type="match status" value="1"/>
</dbReference>
<dbReference type="RefSeq" id="WP_027636528.1">
    <property type="nucleotide sequence ID" value="NZ_CAVLFH010000001.1"/>
</dbReference>
<dbReference type="PIRSF" id="PIRSF021377">
    <property type="entry name" value="YtfJ"/>
    <property type="match status" value="1"/>
</dbReference>
<accession>A0A2S7F4R6</accession>